<dbReference type="PANTHER" id="PTHR30346">
    <property type="entry name" value="TRANSCRIPTIONAL DUAL REGULATOR HCAR-RELATED"/>
    <property type="match status" value="1"/>
</dbReference>
<dbReference type="CDD" id="cd08414">
    <property type="entry name" value="PBP2_LTTR_aromatics_like"/>
    <property type="match status" value="1"/>
</dbReference>
<dbReference type="Gene3D" id="3.40.190.10">
    <property type="entry name" value="Periplasmic binding protein-like II"/>
    <property type="match status" value="2"/>
</dbReference>
<dbReference type="PROSITE" id="PS50931">
    <property type="entry name" value="HTH_LYSR"/>
    <property type="match status" value="1"/>
</dbReference>
<evidence type="ECO:0000256" key="7">
    <source>
        <dbReference type="ARBA" id="ARBA00083243"/>
    </source>
</evidence>
<accession>A0AAE4WBN3</accession>
<dbReference type="InterPro" id="IPR005119">
    <property type="entry name" value="LysR_subst-bd"/>
</dbReference>
<dbReference type="EMBL" id="WPHM01000004">
    <property type="protein sequence ID" value="MUZ57646.1"/>
    <property type="molecule type" value="Genomic_DNA"/>
</dbReference>
<evidence type="ECO:0000256" key="6">
    <source>
        <dbReference type="ARBA" id="ARBA00067332"/>
    </source>
</evidence>
<proteinExistence type="inferred from homology"/>
<dbReference type="PRINTS" id="PR00039">
    <property type="entry name" value="HTHLYSR"/>
</dbReference>
<dbReference type="SUPFAM" id="SSF46785">
    <property type="entry name" value="Winged helix' DNA-binding domain"/>
    <property type="match status" value="1"/>
</dbReference>
<dbReference type="GO" id="GO:0003677">
    <property type="term" value="F:DNA binding"/>
    <property type="evidence" value="ECO:0007669"/>
    <property type="project" value="UniProtKB-KW"/>
</dbReference>
<dbReference type="Proteomes" id="UP000436692">
    <property type="component" value="Unassembled WGS sequence"/>
</dbReference>
<evidence type="ECO:0000256" key="4">
    <source>
        <dbReference type="ARBA" id="ARBA00023163"/>
    </source>
</evidence>
<dbReference type="Gene3D" id="1.10.10.10">
    <property type="entry name" value="Winged helix-like DNA-binding domain superfamily/Winged helix DNA-binding domain"/>
    <property type="match status" value="1"/>
</dbReference>
<dbReference type="InterPro" id="IPR036390">
    <property type="entry name" value="WH_DNA-bd_sf"/>
</dbReference>
<keyword evidence="4" id="KW-0804">Transcription</keyword>
<dbReference type="InterPro" id="IPR000847">
    <property type="entry name" value="LysR_HTH_N"/>
</dbReference>
<gene>
    <name evidence="9" type="ORF">GOZ95_09260</name>
</gene>
<organism evidence="9 10">
    <name type="scientific">Agrobacterium vitis</name>
    <name type="common">Rhizobium vitis</name>
    <dbReference type="NCBI Taxonomy" id="373"/>
    <lineage>
        <taxon>Bacteria</taxon>
        <taxon>Pseudomonadati</taxon>
        <taxon>Pseudomonadota</taxon>
        <taxon>Alphaproteobacteria</taxon>
        <taxon>Hyphomicrobiales</taxon>
        <taxon>Rhizobiaceae</taxon>
        <taxon>Rhizobium/Agrobacterium group</taxon>
        <taxon>Agrobacterium</taxon>
    </lineage>
</organism>
<dbReference type="FunFam" id="1.10.10.10:FF:000001">
    <property type="entry name" value="LysR family transcriptional regulator"/>
    <property type="match status" value="1"/>
</dbReference>
<keyword evidence="2" id="KW-0805">Transcription regulation</keyword>
<comment type="similarity">
    <text evidence="1">Belongs to the LysR transcriptional regulatory family.</text>
</comment>
<dbReference type="Pfam" id="PF03466">
    <property type="entry name" value="LysR_substrate"/>
    <property type="match status" value="1"/>
</dbReference>
<evidence type="ECO:0000259" key="8">
    <source>
        <dbReference type="PROSITE" id="PS50931"/>
    </source>
</evidence>
<evidence type="ECO:0000256" key="2">
    <source>
        <dbReference type="ARBA" id="ARBA00023015"/>
    </source>
</evidence>
<protein>
    <recommendedName>
        <fullName evidence="6">HTH-type transcriptional regulator TtuA</fullName>
    </recommendedName>
    <alternativeName>
        <fullName evidence="7">Tartrate utilization transcriptional regulator</fullName>
    </alternativeName>
</protein>
<dbReference type="AlphaFoldDB" id="A0AAE4WBN3"/>
<sequence>MPSRRASRIPLIALKQAIAVAEYLNFRHAANWLGVSQSSVSTRIKALEEDLGILLFERRHRGVRLTAAGRSFIAEVAAGIEHLDHAIMTAGAISIGTIGRLSIGLHSSIAAGFLADLRRRYRGRYPNIELVITEGPSADTIRQVREGVLDVAFVLGAVDWGDCHSRHTWTEAFVIAVPSDHRLAVAGHVRWQDLTSNLFLVRRGGAGQEVQNHIVRRIAEQGKTPNIRRFDVGRDTLMHMVADGDGITLTTDAATHVPFPGVTFLKIADEKERARFSAVWSPHNRSSALRHLLDIAAEMSK</sequence>
<evidence type="ECO:0000313" key="10">
    <source>
        <dbReference type="Proteomes" id="UP000436692"/>
    </source>
</evidence>
<dbReference type="InterPro" id="IPR036388">
    <property type="entry name" value="WH-like_DNA-bd_sf"/>
</dbReference>
<dbReference type="SUPFAM" id="SSF53850">
    <property type="entry name" value="Periplasmic binding protein-like II"/>
    <property type="match status" value="1"/>
</dbReference>
<evidence type="ECO:0000256" key="3">
    <source>
        <dbReference type="ARBA" id="ARBA00023125"/>
    </source>
</evidence>
<evidence type="ECO:0000256" key="1">
    <source>
        <dbReference type="ARBA" id="ARBA00009437"/>
    </source>
</evidence>
<name>A0AAE4WBN3_AGRVI</name>
<dbReference type="PANTHER" id="PTHR30346:SF0">
    <property type="entry name" value="HCA OPERON TRANSCRIPTIONAL ACTIVATOR HCAR"/>
    <property type="match status" value="1"/>
</dbReference>
<reference evidence="9 10" key="1">
    <citation type="submission" date="2019-12" db="EMBL/GenBank/DDBJ databases">
        <title>Whole-genome sequencing of Allorhizobium vitis.</title>
        <authorList>
            <person name="Gan H.M."/>
            <person name="Szegedi E."/>
            <person name="Burr T."/>
            <person name="Savka M.A."/>
        </authorList>
    </citation>
    <scope>NUCLEOTIDE SEQUENCE [LARGE SCALE GENOMIC DNA]</scope>
    <source>
        <strain evidence="9 10">CG989</strain>
    </source>
</reference>
<feature type="domain" description="HTH lysR-type" evidence="8">
    <location>
        <begin position="9"/>
        <end position="66"/>
    </location>
</feature>
<dbReference type="GO" id="GO:0032993">
    <property type="term" value="C:protein-DNA complex"/>
    <property type="evidence" value="ECO:0007669"/>
    <property type="project" value="TreeGrafter"/>
</dbReference>
<keyword evidence="3" id="KW-0238">DNA-binding</keyword>
<dbReference type="Pfam" id="PF00126">
    <property type="entry name" value="HTH_1"/>
    <property type="match status" value="1"/>
</dbReference>
<comment type="caution">
    <text evidence="9">The sequence shown here is derived from an EMBL/GenBank/DDBJ whole genome shotgun (WGS) entry which is preliminary data.</text>
</comment>
<dbReference type="GO" id="GO:0003700">
    <property type="term" value="F:DNA-binding transcription factor activity"/>
    <property type="evidence" value="ECO:0007669"/>
    <property type="project" value="InterPro"/>
</dbReference>
<evidence type="ECO:0000256" key="5">
    <source>
        <dbReference type="ARBA" id="ARBA00054626"/>
    </source>
</evidence>
<evidence type="ECO:0000313" key="9">
    <source>
        <dbReference type="EMBL" id="MUZ57646.1"/>
    </source>
</evidence>
<comment type="function">
    <text evidence="5">Transcriptional regulator of the ttuABCDE tartrate utilization operon.</text>
</comment>